<protein>
    <submittedName>
        <fullName evidence="6">Thiamine pyrophosphate-dependent enzyme</fullName>
    </submittedName>
</protein>
<dbReference type="PANTHER" id="PTHR11516">
    <property type="entry name" value="PYRUVATE DEHYDROGENASE E1 COMPONENT, ALPHA SUBUNIT BACTERIAL AND ORGANELLAR"/>
    <property type="match status" value="1"/>
</dbReference>
<dbReference type="SUPFAM" id="SSF52518">
    <property type="entry name" value="Thiamin diphosphate-binding fold (THDP-binding)"/>
    <property type="match status" value="2"/>
</dbReference>
<dbReference type="InterPro" id="IPR033248">
    <property type="entry name" value="Transketolase_C"/>
</dbReference>
<comment type="function">
    <text evidence="2">E1 component of the 2-oxoglutarate dehydrogenase (OGDH) complex which catalyzes the decarboxylation of 2-oxoglutarate, the first step in the conversion of 2-oxoglutarate to succinyl-CoA and CO(2).</text>
</comment>
<keyword evidence="3" id="KW-0560">Oxidoreductase</keyword>
<dbReference type="CDD" id="cd02000">
    <property type="entry name" value="TPP_E1_PDC_ADC_BCADC"/>
    <property type="match status" value="1"/>
</dbReference>
<evidence type="ECO:0000256" key="4">
    <source>
        <dbReference type="ARBA" id="ARBA00023052"/>
    </source>
</evidence>
<reference evidence="6" key="1">
    <citation type="submission" date="2022-01" db="EMBL/GenBank/DDBJ databases">
        <authorList>
            <person name="Wang Y."/>
        </authorList>
    </citation>
    <scope>NUCLEOTIDE SEQUENCE</scope>
    <source>
        <strain evidence="6">WB101</strain>
    </source>
</reference>
<dbReference type="Gene3D" id="3.40.50.970">
    <property type="match status" value="2"/>
</dbReference>
<dbReference type="Pfam" id="PF02779">
    <property type="entry name" value="Transket_pyr"/>
    <property type="match status" value="1"/>
</dbReference>
<dbReference type="PANTHER" id="PTHR11516:SF2">
    <property type="entry name" value="PYRUVATE DEHYDROGENASE ALPHA SUBUNIT"/>
    <property type="match status" value="1"/>
</dbReference>
<comment type="caution">
    <text evidence="6">The sequence shown here is derived from an EMBL/GenBank/DDBJ whole genome shotgun (WGS) entry which is preliminary data.</text>
</comment>
<dbReference type="EMBL" id="JAKLWS010000039">
    <property type="protein sequence ID" value="MCG2590657.1"/>
    <property type="molecule type" value="Genomic_DNA"/>
</dbReference>
<evidence type="ECO:0000313" key="6">
    <source>
        <dbReference type="EMBL" id="MCG2590657.1"/>
    </source>
</evidence>
<dbReference type="SUPFAM" id="SSF52922">
    <property type="entry name" value="TK C-terminal domain-like"/>
    <property type="match status" value="1"/>
</dbReference>
<dbReference type="RefSeq" id="WP_237856100.1">
    <property type="nucleotide sequence ID" value="NZ_JAKLWS010000039.1"/>
</dbReference>
<dbReference type="InterPro" id="IPR050642">
    <property type="entry name" value="PDH_E1_Alpha_Subunit"/>
</dbReference>
<dbReference type="InterPro" id="IPR005475">
    <property type="entry name" value="Transketolase-like_Pyr-bd"/>
</dbReference>
<evidence type="ECO:0000256" key="3">
    <source>
        <dbReference type="ARBA" id="ARBA00023002"/>
    </source>
</evidence>
<name>A0ABS9KIH7_9BACT</name>
<organism evidence="6 7">
    <name type="scientific">Rhodohalobacter sulfatireducens</name>
    <dbReference type="NCBI Taxonomy" id="2911366"/>
    <lineage>
        <taxon>Bacteria</taxon>
        <taxon>Pseudomonadati</taxon>
        <taxon>Balneolota</taxon>
        <taxon>Balneolia</taxon>
        <taxon>Balneolales</taxon>
        <taxon>Balneolaceae</taxon>
        <taxon>Rhodohalobacter</taxon>
    </lineage>
</organism>
<sequence length="649" mass="71602">MKYLEEIKQALLIRKTEEKLLELYNQGKLNGTVHTCIGQEFSGVAVAKFLAEQDYVVSNHRGHGHYISRTGDLKGLFAEVMGKKTGCSGGIGGSQHLHNKNYYSNGIQGGMTPVATGLGLSCKLKENNAISVVFIGDGTLGEGILYETLNIASVWELPVLFVLENNGIAQSTSIKQSIAGSISKRAESFDINFENTNSNNLSDLFAKTEEIVTYVRENSKPGFLEIKTNRLHSHSKSDDNRSEKLLEKLNEKDFLNNFIQENPGESRKLLDEVEDTIENILFEVEQEEVLSSFDSPKSYESTESEYSNLDFFDYRGNDAIYNSLRNILEENDLAVLIGEDIETSNDFNPGEYGGAFKVSKDLSTLFPGRVRNTPISEAAIVGIGTGLALGGGTSVVEIMFGDFLTLTLDQFLQHASKIKIMYGGDIKLPLIVRTPMGGYRGYGPTHSQSIEKHFLGIPELNVIALNHRINPEIVYHSVAKDLTSPTLIIENKIAYTLKGDKELVDGFSYQVTDEEIPSLKISTGIDEVDCLIVGYGGALLQIEKSIGYLFDEEEILCSVYCPSKINKINVAPLKEELQKTKNLLIVEEGTSIASWGSELIARLVEDGIDDLNVQRLSNDTIIPCSLEAELDLLPSAEKIIRKVKQLVLG</sequence>
<accession>A0ABS9KIH7</accession>
<reference evidence="6" key="2">
    <citation type="submission" date="2024-05" db="EMBL/GenBank/DDBJ databases">
        <title>Rhodohalobacter halophilus gen. nov., sp. nov., a moderately halophilic member of the family Balneolaceae.</title>
        <authorList>
            <person name="Xia J."/>
        </authorList>
    </citation>
    <scope>NUCLEOTIDE SEQUENCE</scope>
    <source>
        <strain evidence="6">WB101</strain>
    </source>
</reference>
<feature type="domain" description="Transketolase-like pyrimidine-binding" evidence="5">
    <location>
        <begin position="314"/>
        <end position="497"/>
    </location>
</feature>
<dbReference type="InterPro" id="IPR009014">
    <property type="entry name" value="Transketo_C/PFOR_II"/>
</dbReference>
<dbReference type="InterPro" id="IPR029061">
    <property type="entry name" value="THDP-binding"/>
</dbReference>
<keyword evidence="7" id="KW-1185">Reference proteome</keyword>
<evidence type="ECO:0000256" key="2">
    <source>
        <dbReference type="ARBA" id="ARBA00003906"/>
    </source>
</evidence>
<keyword evidence="4" id="KW-0786">Thiamine pyrophosphate</keyword>
<dbReference type="SMART" id="SM00861">
    <property type="entry name" value="Transket_pyr"/>
    <property type="match status" value="1"/>
</dbReference>
<evidence type="ECO:0000256" key="1">
    <source>
        <dbReference type="ARBA" id="ARBA00001964"/>
    </source>
</evidence>
<dbReference type="Pfam" id="PF00676">
    <property type="entry name" value="E1_dh"/>
    <property type="match status" value="1"/>
</dbReference>
<gene>
    <name evidence="6" type="ORF">L6773_18940</name>
</gene>
<dbReference type="Proteomes" id="UP001165366">
    <property type="component" value="Unassembled WGS sequence"/>
</dbReference>
<dbReference type="Gene3D" id="3.40.50.920">
    <property type="match status" value="1"/>
</dbReference>
<comment type="cofactor">
    <cofactor evidence="1">
        <name>thiamine diphosphate</name>
        <dbReference type="ChEBI" id="CHEBI:58937"/>
    </cofactor>
</comment>
<dbReference type="Pfam" id="PF02780">
    <property type="entry name" value="Transketolase_C"/>
    <property type="match status" value="1"/>
</dbReference>
<proteinExistence type="predicted"/>
<evidence type="ECO:0000259" key="5">
    <source>
        <dbReference type="SMART" id="SM00861"/>
    </source>
</evidence>
<dbReference type="InterPro" id="IPR001017">
    <property type="entry name" value="DH_E1"/>
</dbReference>
<evidence type="ECO:0000313" key="7">
    <source>
        <dbReference type="Proteomes" id="UP001165366"/>
    </source>
</evidence>